<organism evidence="1 2">
    <name type="scientific">Parthenolecanium corni</name>
    <dbReference type="NCBI Taxonomy" id="536013"/>
    <lineage>
        <taxon>Eukaryota</taxon>
        <taxon>Metazoa</taxon>
        <taxon>Ecdysozoa</taxon>
        <taxon>Arthropoda</taxon>
        <taxon>Hexapoda</taxon>
        <taxon>Insecta</taxon>
        <taxon>Pterygota</taxon>
        <taxon>Neoptera</taxon>
        <taxon>Paraneoptera</taxon>
        <taxon>Hemiptera</taxon>
        <taxon>Sternorrhyncha</taxon>
        <taxon>Coccoidea</taxon>
        <taxon>Coccidae</taxon>
        <taxon>Parthenolecanium</taxon>
    </lineage>
</organism>
<name>A0AAN9TWJ6_9HEMI</name>
<dbReference type="EMBL" id="JBBCAQ010000002">
    <property type="protein sequence ID" value="KAK7605082.1"/>
    <property type="molecule type" value="Genomic_DNA"/>
</dbReference>
<accession>A0AAN9TWJ6</accession>
<sequence>MSLDVNVTPGSCLVERERQSIGVAVQPKFVSGGLCNRTTSSTVGIWVQMKRIISCIPWGSCDETKHLAMETLIYTPERFAGAAPDRNSMRPNWSMETWIEKSSIGQAQCKSQ</sequence>
<dbReference type="Proteomes" id="UP001367676">
    <property type="component" value="Unassembled WGS sequence"/>
</dbReference>
<reference evidence="1 2" key="1">
    <citation type="submission" date="2024-03" db="EMBL/GenBank/DDBJ databases">
        <title>Adaptation during the transition from Ophiocordyceps entomopathogen to insect associate is accompanied by gene loss and intensified selection.</title>
        <authorList>
            <person name="Ward C.M."/>
            <person name="Onetto C.A."/>
            <person name="Borneman A.R."/>
        </authorList>
    </citation>
    <scope>NUCLEOTIDE SEQUENCE [LARGE SCALE GENOMIC DNA]</scope>
    <source>
        <strain evidence="1">AWRI1</strain>
        <tissue evidence="1">Single Adult Female</tissue>
    </source>
</reference>
<protein>
    <submittedName>
        <fullName evidence="1">Uncharacterized protein</fullName>
    </submittedName>
</protein>
<evidence type="ECO:0000313" key="2">
    <source>
        <dbReference type="Proteomes" id="UP001367676"/>
    </source>
</evidence>
<dbReference type="AlphaFoldDB" id="A0AAN9TWJ6"/>
<proteinExistence type="predicted"/>
<gene>
    <name evidence="1" type="ORF">V9T40_006940</name>
</gene>
<evidence type="ECO:0000313" key="1">
    <source>
        <dbReference type="EMBL" id="KAK7605082.1"/>
    </source>
</evidence>
<keyword evidence="2" id="KW-1185">Reference proteome</keyword>
<comment type="caution">
    <text evidence="1">The sequence shown here is derived from an EMBL/GenBank/DDBJ whole genome shotgun (WGS) entry which is preliminary data.</text>
</comment>